<evidence type="ECO:0000256" key="1">
    <source>
        <dbReference type="SAM" id="Phobius"/>
    </source>
</evidence>
<keyword evidence="1" id="KW-0812">Transmembrane</keyword>
<dbReference type="EMBL" id="CP034438">
    <property type="protein sequence ID" value="AZN29696.1"/>
    <property type="molecule type" value="Genomic_DNA"/>
</dbReference>
<feature type="transmembrane region" description="Helical" evidence="1">
    <location>
        <begin position="162"/>
        <end position="184"/>
    </location>
</feature>
<sequence length="232" mass="25465">MTVSDKDATVDDDRSTPWLAAFTTEMALDVGLGLAAYWIAVMAGWDLVYALILGGAVAALRAVWTAWRSRTVDTFLLLVVLTFLLTVALSWWSGDVRVLLLRSAATSGMFAAVAAGSLLWGRPLMLFIIRRFAAPGPAGRAEWDMLWRESTPFRWLHRRVTAVWAVVYLLSTGGQVLTILLVPMEIAVPLLRIASPAVTVAMVAWTAWYMSRAERNLNRPLRDSEAAAAESG</sequence>
<organism evidence="2 3">
    <name type="scientific">Flaviflexus salsibiostraticola</name>
    <dbReference type="NCBI Taxonomy" id="1282737"/>
    <lineage>
        <taxon>Bacteria</taxon>
        <taxon>Bacillati</taxon>
        <taxon>Actinomycetota</taxon>
        <taxon>Actinomycetes</taxon>
        <taxon>Actinomycetales</taxon>
        <taxon>Actinomycetaceae</taxon>
        <taxon>Flaviflexus</taxon>
    </lineage>
</organism>
<name>A0A3Q8WT37_9ACTO</name>
<dbReference type="OrthoDB" id="4544430at2"/>
<feature type="transmembrane region" description="Helical" evidence="1">
    <location>
        <begin position="75"/>
        <end position="93"/>
    </location>
</feature>
<dbReference type="RefSeq" id="WP_126039795.1">
    <property type="nucleotide sequence ID" value="NZ_CP034438.1"/>
</dbReference>
<feature type="transmembrane region" description="Helical" evidence="1">
    <location>
        <begin position="35"/>
        <end position="63"/>
    </location>
</feature>
<proteinExistence type="predicted"/>
<dbReference type="AlphaFoldDB" id="A0A3Q8WT37"/>
<dbReference type="NCBIfam" id="NF041646">
    <property type="entry name" value="VC0807_fam"/>
    <property type="match status" value="1"/>
</dbReference>
<gene>
    <name evidence="2" type="ORF">EJO69_04770</name>
</gene>
<feature type="transmembrane region" description="Helical" evidence="1">
    <location>
        <begin position="99"/>
        <end position="121"/>
    </location>
</feature>
<keyword evidence="1" id="KW-0472">Membrane</keyword>
<keyword evidence="3" id="KW-1185">Reference proteome</keyword>
<accession>A0A3Q8WT37</accession>
<evidence type="ECO:0008006" key="4">
    <source>
        <dbReference type="Google" id="ProtNLM"/>
    </source>
</evidence>
<evidence type="ECO:0000313" key="2">
    <source>
        <dbReference type="EMBL" id="AZN29696.1"/>
    </source>
</evidence>
<evidence type="ECO:0000313" key="3">
    <source>
        <dbReference type="Proteomes" id="UP000270021"/>
    </source>
</evidence>
<protein>
    <recommendedName>
        <fullName evidence="4">DUF3159 domain-containing protein</fullName>
    </recommendedName>
</protein>
<dbReference type="KEGG" id="fsl:EJO69_04770"/>
<keyword evidence="1" id="KW-1133">Transmembrane helix</keyword>
<reference evidence="2 3" key="1">
    <citation type="submission" date="2018-12" db="EMBL/GenBank/DDBJ databases">
        <title>Complete genome sequence of Flaviflexus salsibiostraticola KCTC 33148.</title>
        <authorList>
            <person name="Bae J.-W."/>
        </authorList>
    </citation>
    <scope>NUCLEOTIDE SEQUENCE [LARGE SCALE GENOMIC DNA]</scope>
    <source>
        <strain evidence="2 3">KCTC 33148</strain>
    </source>
</reference>
<feature type="transmembrane region" description="Helical" evidence="1">
    <location>
        <begin position="190"/>
        <end position="210"/>
    </location>
</feature>
<dbReference type="Proteomes" id="UP000270021">
    <property type="component" value="Chromosome"/>
</dbReference>